<dbReference type="Gene3D" id="3.40.140.10">
    <property type="entry name" value="Cytidine Deaminase, domain 2"/>
    <property type="match status" value="1"/>
</dbReference>
<reference evidence="7" key="1">
    <citation type="journal article" date="2019" name="Int. J. Syst. Evol. Microbiol.">
        <title>The Global Catalogue of Microorganisms (GCM) 10K type strain sequencing project: providing services to taxonomists for standard genome sequencing and annotation.</title>
        <authorList>
            <consortium name="The Broad Institute Genomics Platform"/>
            <consortium name="The Broad Institute Genome Sequencing Center for Infectious Disease"/>
            <person name="Wu L."/>
            <person name="Ma J."/>
        </authorList>
    </citation>
    <scope>NUCLEOTIDE SEQUENCE [LARGE SCALE GENOMIC DNA]</scope>
    <source>
        <strain evidence="7">CGMCC 1.10759</strain>
    </source>
</reference>
<proteinExistence type="inferred from homology"/>
<organism evidence="6 7">
    <name type="scientific">Steroidobacter flavus</name>
    <dbReference type="NCBI Taxonomy" id="1842136"/>
    <lineage>
        <taxon>Bacteria</taxon>
        <taxon>Pseudomonadati</taxon>
        <taxon>Pseudomonadota</taxon>
        <taxon>Gammaproteobacteria</taxon>
        <taxon>Steroidobacterales</taxon>
        <taxon>Steroidobacteraceae</taxon>
        <taxon>Steroidobacter</taxon>
    </lineage>
</organism>
<dbReference type="Proteomes" id="UP001595904">
    <property type="component" value="Unassembled WGS sequence"/>
</dbReference>
<dbReference type="RefSeq" id="WP_380600059.1">
    <property type="nucleotide sequence ID" value="NZ_JBHSDU010000003.1"/>
</dbReference>
<evidence type="ECO:0000313" key="6">
    <source>
        <dbReference type="EMBL" id="MFC4308840.1"/>
    </source>
</evidence>
<evidence type="ECO:0000256" key="2">
    <source>
        <dbReference type="ARBA" id="ARBA00022723"/>
    </source>
</evidence>
<name>A0ABV8SNG2_9GAMM</name>
<evidence type="ECO:0000313" key="7">
    <source>
        <dbReference type="Proteomes" id="UP001595904"/>
    </source>
</evidence>
<dbReference type="InterPro" id="IPR015517">
    <property type="entry name" value="dCMP_deaminase-rel"/>
</dbReference>
<protein>
    <submittedName>
        <fullName evidence="6">Deaminase</fullName>
    </submittedName>
</protein>
<dbReference type="PANTHER" id="PTHR11086">
    <property type="entry name" value="DEOXYCYTIDYLATE DEAMINASE-RELATED"/>
    <property type="match status" value="1"/>
</dbReference>
<keyword evidence="7" id="KW-1185">Reference proteome</keyword>
<dbReference type="Pfam" id="PF00383">
    <property type="entry name" value="dCMP_cyt_deam_1"/>
    <property type="match status" value="1"/>
</dbReference>
<keyword evidence="2" id="KW-0479">Metal-binding</keyword>
<dbReference type="PROSITE" id="PS00903">
    <property type="entry name" value="CYT_DCMP_DEAMINASES_1"/>
    <property type="match status" value="1"/>
</dbReference>
<gene>
    <name evidence="6" type="ORF">ACFPN2_07085</name>
</gene>
<feature type="domain" description="CMP/dCMP-type deaminase" evidence="5">
    <location>
        <begin position="40"/>
        <end position="158"/>
    </location>
</feature>
<comment type="caution">
    <text evidence="6">The sequence shown here is derived from an EMBL/GenBank/DDBJ whole genome shotgun (WGS) entry which is preliminary data.</text>
</comment>
<evidence type="ECO:0000259" key="5">
    <source>
        <dbReference type="PROSITE" id="PS51747"/>
    </source>
</evidence>
<evidence type="ECO:0000256" key="4">
    <source>
        <dbReference type="ARBA" id="ARBA00022833"/>
    </source>
</evidence>
<comment type="similarity">
    <text evidence="1">Belongs to the cytidine and deoxycytidylate deaminase family.</text>
</comment>
<sequence length="232" mass="25390">MGWNDVPKFGGGLYNTSSARASSGSDKRCFNWKGLCHNDEEKDVLTERVVRVLADAGFLDPASIARAISALKASPIRALIEFSRSIHAEMHALLSAGHSAGSRLRGAALYCTTYPCHGCARHIVAAGVSAVYYIEPYRKSQAVKLHEDSITEHEESSTKLRILPFDGVSPARFLEFFQMGDAPRKESGKVIQRNPREAVPISHTTLESIPALEGLVMQSLVSRNLLKRPDGE</sequence>
<dbReference type="PROSITE" id="PS51747">
    <property type="entry name" value="CYT_DCMP_DEAMINASES_2"/>
    <property type="match status" value="1"/>
</dbReference>
<dbReference type="EMBL" id="JBHSDU010000003">
    <property type="protein sequence ID" value="MFC4308840.1"/>
    <property type="molecule type" value="Genomic_DNA"/>
</dbReference>
<evidence type="ECO:0000256" key="1">
    <source>
        <dbReference type="ARBA" id="ARBA00006576"/>
    </source>
</evidence>
<evidence type="ECO:0000256" key="3">
    <source>
        <dbReference type="ARBA" id="ARBA00022801"/>
    </source>
</evidence>
<accession>A0ABV8SNG2</accession>
<keyword evidence="3" id="KW-0378">Hydrolase</keyword>
<dbReference type="PANTHER" id="PTHR11086:SF18">
    <property type="entry name" value="DEOXYCYTIDYLATE DEAMINASE"/>
    <property type="match status" value="1"/>
</dbReference>
<dbReference type="InterPro" id="IPR016192">
    <property type="entry name" value="APOBEC/CMP_deaminase_Zn-bd"/>
</dbReference>
<keyword evidence="4" id="KW-0862">Zinc</keyword>
<dbReference type="SUPFAM" id="SSF53927">
    <property type="entry name" value="Cytidine deaminase-like"/>
    <property type="match status" value="1"/>
</dbReference>
<dbReference type="InterPro" id="IPR002125">
    <property type="entry name" value="CMP_dCMP_dom"/>
</dbReference>
<dbReference type="InterPro" id="IPR016193">
    <property type="entry name" value="Cytidine_deaminase-like"/>
</dbReference>